<keyword evidence="2" id="KW-1185">Reference proteome</keyword>
<comment type="caution">
    <text evidence="1">The sequence shown here is derived from an EMBL/GenBank/DDBJ whole genome shotgun (WGS) entry which is preliminary data.</text>
</comment>
<accession>A0A9W9GWD9</accession>
<evidence type="ECO:0000313" key="2">
    <source>
        <dbReference type="Proteomes" id="UP001149079"/>
    </source>
</evidence>
<name>A0A9W9GWD9_9EURO</name>
<gene>
    <name evidence="1" type="ORF">N7515_007311</name>
</gene>
<dbReference type="AlphaFoldDB" id="A0A9W9GWD9"/>
<reference evidence="1" key="1">
    <citation type="submission" date="2022-11" db="EMBL/GenBank/DDBJ databases">
        <authorList>
            <person name="Petersen C."/>
        </authorList>
    </citation>
    <scope>NUCLEOTIDE SEQUENCE</scope>
    <source>
        <strain evidence="1">IBT 22155</strain>
    </source>
</reference>
<dbReference type="RefSeq" id="XP_056521651.1">
    <property type="nucleotide sequence ID" value="XM_056668055.1"/>
</dbReference>
<reference evidence="1" key="2">
    <citation type="journal article" date="2023" name="IMA Fungus">
        <title>Comparative genomic study of the Penicillium genus elucidates a diverse pangenome and 15 lateral gene transfer events.</title>
        <authorList>
            <person name="Petersen C."/>
            <person name="Sorensen T."/>
            <person name="Nielsen M.R."/>
            <person name="Sondergaard T.E."/>
            <person name="Sorensen J.L."/>
            <person name="Fitzpatrick D.A."/>
            <person name="Frisvad J.C."/>
            <person name="Nielsen K.L."/>
        </authorList>
    </citation>
    <scope>NUCLEOTIDE SEQUENCE</scope>
    <source>
        <strain evidence="1">IBT 22155</strain>
    </source>
</reference>
<organism evidence="1 2">
    <name type="scientific">Penicillium bovifimosum</name>
    <dbReference type="NCBI Taxonomy" id="126998"/>
    <lineage>
        <taxon>Eukaryota</taxon>
        <taxon>Fungi</taxon>
        <taxon>Dikarya</taxon>
        <taxon>Ascomycota</taxon>
        <taxon>Pezizomycotina</taxon>
        <taxon>Eurotiomycetes</taxon>
        <taxon>Eurotiomycetidae</taxon>
        <taxon>Eurotiales</taxon>
        <taxon>Aspergillaceae</taxon>
        <taxon>Penicillium</taxon>
    </lineage>
</organism>
<protein>
    <submittedName>
        <fullName evidence="1">Uncharacterized protein</fullName>
    </submittedName>
</protein>
<dbReference type="OrthoDB" id="5401170at2759"/>
<evidence type="ECO:0000313" key="1">
    <source>
        <dbReference type="EMBL" id="KAJ5131272.1"/>
    </source>
</evidence>
<proteinExistence type="predicted"/>
<sequence>MTQEEYERQPVPPWAVMKFSCHSLRDPTQQGFLRIYMQIPLDGTFSSAVEVRAQQALSQQTHSELRALACLDRENCTG</sequence>
<dbReference type="Proteomes" id="UP001149079">
    <property type="component" value="Unassembled WGS sequence"/>
</dbReference>
<dbReference type="GeneID" id="81407225"/>
<dbReference type="EMBL" id="JAPQKL010000005">
    <property type="protein sequence ID" value="KAJ5131272.1"/>
    <property type="molecule type" value="Genomic_DNA"/>
</dbReference>